<evidence type="ECO:0000313" key="3">
    <source>
        <dbReference type="EMBL" id="CAG7825618.1"/>
    </source>
</evidence>
<evidence type="ECO:0000256" key="2">
    <source>
        <dbReference type="SAM" id="MobiDB-lite"/>
    </source>
</evidence>
<evidence type="ECO:0000256" key="1">
    <source>
        <dbReference type="SAM" id="Coils"/>
    </source>
</evidence>
<organism evidence="3 4">
    <name type="scientific">Allacma fusca</name>
    <dbReference type="NCBI Taxonomy" id="39272"/>
    <lineage>
        <taxon>Eukaryota</taxon>
        <taxon>Metazoa</taxon>
        <taxon>Ecdysozoa</taxon>
        <taxon>Arthropoda</taxon>
        <taxon>Hexapoda</taxon>
        <taxon>Collembola</taxon>
        <taxon>Symphypleona</taxon>
        <taxon>Sminthuridae</taxon>
        <taxon>Allacma</taxon>
    </lineage>
</organism>
<dbReference type="EMBL" id="CAJVCH010536974">
    <property type="protein sequence ID" value="CAG7825618.1"/>
    <property type="molecule type" value="Genomic_DNA"/>
</dbReference>
<sequence>MEVSSKRNRRENFVKEKELTTENICTPSDYNLFGIEEIITFEAPSKGIESNLVKTASKDEDTNGWKEHSYGQNDDWSLGMPFAVDTVTRMKFETDGLRQQISQKARQNQELQTKILNLMEEKEKEENLNDKLNTKILNLMEEKKKEESLHDMLKAQIRRKDLEIDALKKRVVLLNTRKANYYSNRKKQRESLHRKWVKTTVHKLMAIQGTNFVNSNNKKRNIAKPTESEQLQKQIAERDQEIQDLKTQNSSLQSQIVEKEYQIQELKLQLESSAKERTDCASQTQDLVINTENSSKIESTESEKGTEQKEAEPVDARRIAVEALSSLHCLRVDPGILVSTKIEDPTSSNGIEGEEDLLQFDINLDGDNSTTNFKNNKPSTKKPHQRNVQNGYFRWTRERNIQLINAMIDILNLSQPGPNRMKESEFLRKVWEHCGNLGAENKIRDNVNNLLRRYLYIHKYEKSIAEIKADHQEYKRLLESIRKSLENNPNAFGVDVFRCNNSRDDKSIVLKM</sequence>
<evidence type="ECO:0000313" key="4">
    <source>
        <dbReference type="Proteomes" id="UP000708208"/>
    </source>
</evidence>
<accession>A0A8J2L5S5</accession>
<feature type="coiled-coil region" evidence="1">
    <location>
        <begin position="94"/>
        <end position="170"/>
    </location>
</feature>
<feature type="region of interest" description="Disordered" evidence="2">
    <location>
        <begin position="277"/>
        <end position="314"/>
    </location>
</feature>
<keyword evidence="4" id="KW-1185">Reference proteome</keyword>
<feature type="coiled-coil region" evidence="1">
    <location>
        <begin position="228"/>
        <end position="276"/>
    </location>
</feature>
<protein>
    <submittedName>
        <fullName evidence="3">Uncharacterized protein</fullName>
    </submittedName>
</protein>
<keyword evidence="1" id="KW-0175">Coiled coil</keyword>
<name>A0A8J2L5S5_9HEXA</name>
<proteinExistence type="predicted"/>
<dbReference type="Proteomes" id="UP000708208">
    <property type="component" value="Unassembled WGS sequence"/>
</dbReference>
<reference evidence="3" key="1">
    <citation type="submission" date="2021-06" db="EMBL/GenBank/DDBJ databases">
        <authorList>
            <person name="Hodson N. C."/>
            <person name="Mongue J. A."/>
            <person name="Jaron S. K."/>
        </authorList>
    </citation>
    <scope>NUCLEOTIDE SEQUENCE</scope>
</reference>
<comment type="caution">
    <text evidence="3">The sequence shown here is derived from an EMBL/GenBank/DDBJ whole genome shotgun (WGS) entry which is preliminary data.</text>
</comment>
<dbReference type="AlphaFoldDB" id="A0A8J2L5S5"/>
<feature type="compositionally biased region" description="Basic and acidic residues" evidence="2">
    <location>
        <begin position="298"/>
        <end position="314"/>
    </location>
</feature>
<gene>
    <name evidence="3" type="ORF">AFUS01_LOCUS35719</name>
</gene>
<feature type="coiled-coil region" evidence="1">
    <location>
        <begin position="457"/>
        <end position="484"/>
    </location>
</feature>
<feature type="compositionally biased region" description="Polar residues" evidence="2">
    <location>
        <begin position="280"/>
        <end position="297"/>
    </location>
</feature>